<name>A0A6M8HEA1_9PROT</name>
<dbReference type="PANTHER" id="PTHR12526">
    <property type="entry name" value="GLYCOSYLTRANSFERASE"/>
    <property type="match status" value="1"/>
</dbReference>
<dbReference type="SUPFAM" id="SSF53756">
    <property type="entry name" value="UDP-Glycosyltransferase/glycogen phosphorylase"/>
    <property type="match status" value="1"/>
</dbReference>
<dbReference type="KEGG" id="lck:HN018_00610"/>
<dbReference type="CDD" id="cd03801">
    <property type="entry name" value="GT4_PimA-like"/>
    <property type="match status" value="1"/>
</dbReference>
<keyword evidence="2" id="KW-1185">Reference proteome</keyword>
<dbReference type="Proteomes" id="UP000500767">
    <property type="component" value="Chromosome"/>
</dbReference>
<dbReference type="Pfam" id="PF13692">
    <property type="entry name" value="Glyco_trans_1_4"/>
    <property type="match status" value="1"/>
</dbReference>
<dbReference type="AlphaFoldDB" id="A0A6M8HEA1"/>
<accession>A0A6M8HEA1</accession>
<sequence length="343" mass="37316">MLSRTNYILGGPVLESLESKKRSAEQPLSEFNTFIARNHAQLIGTDRVETGSPTSQRRRLALALLVMRKKGDDYDALVASGEDIGFPLALLSLIYRRHKPIWIILHGSYLESRKFALIAPVLRRARHVHFMCLSESLSTRMVGKYGFPAHRCHNAGYGVDTSFFRPVDAIDTTMILAAGSANRDYQTLIAATEGTGAQLRIAADSLWRPTDSGLDASAVPAHVDVGSAGSYLALRALYARASFVVVPLHQARFASGYAVIGEAMAMGKAVITTRTDAPSDLLIDGETGFYTEPGDVAGLHDKIMLLLNDPARAQAMGASGAARMHEQFSLEAYCHRIENLIQA</sequence>
<protein>
    <submittedName>
        <fullName evidence="1">Glycosyltransferase family 4 protein</fullName>
    </submittedName>
</protein>
<dbReference type="RefSeq" id="WP_171832709.1">
    <property type="nucleotide sequence ID" value="NZ_CP053708.1"/>
</dbReference>
<evidence type="ECO:0000313" key="2">
    <source>
        <dbReference type="Proteomes" id="UP000500767"/>
    </source>
</evidence>
<dbReference type="Gene3D" id="3.40.50.2000">
    <property type="entry name" value="Glycogen Phosphorylase B"/>
    <property type="match status" value="2"/>
</dbReference>
<dbReference type="GO" id="GO:0016757">
    <property type="term" value="F:glycosyltransferase activity"/>
    <property type="evidence" value="ECO:0007669"/>
    <property type="project" value="TreeGrafter"/>
</dbReference>
<keyword evidence="1" id="KW-0808">Transferase</keyword>
<reference evidence="1 2" key="1">
    <citation type="journal article" date="2014" name="World J. Microbiol. Biotechnol.">
        <title>Biodiversity and physiological characteristics of Antarctic and Arctic lichens-associated bacteria.</title>
        <authorList>
            <person name="Lee Y.M."/>
            <person name="Kim E.H."/>
            <person name="Lee H.K."/>
            <person name="Hong S.G."/>
        </authorList>
    </citation>
    <scope>NUCLEOTIDE SEQUENCE [LARGE SCALE GENOMIC DNA]</scope>
    <source>
        <strain evidence="1 2">PAMC 26569</strain>
    </source>
</reference>
<dbReference type="PANTHER" id="PTHR12526:SF590">
    <property type="entry name" value="ALPHA-MALTOSE-1-PHOSPHATE SYNTHASE"/>
    <property type="match status" value="1"/>
</dbReference>
<evidence type="ECO:0000313" key="1">
    <source>
        <dbReference type="EMBL" id="QKE88750.1"/>
    </source>
</evidence>
<dbReference type="EMBL" id="CP053708">
    <property type="protein sequence ID" value="QKE88750.1"/>
    <property type="molecule type" value="Genomic_DNA"/>
</dbReference>
<gene>
    <name evidence="1" type="ORF">HN018_00610</name>
</gene>
<organism evidence="1 2">
    <name type="scientific">Lichenicola cladoniae</name>
    <dbReference type="NCBI Taxonomy" id="1484109"/>
    <lineage>
        <taxon>Bacteria</taxon>
        <taxon>Pseudomonadati</taxon>
        <taxon>Pseudomonadota</taxon>
        <taxon>Alphaproteobacteria</taxon>
        <taxon>Acetobacterales</taxon>
        <taxon>Acetobacteraceae</taxon>
        <taxon>Lichenicola</taxon>
    </lineage>
</organism>
<proteinExistence type="predicted"/>